<proteinExistence type="predicted"/>
<keyword evidence="3" id="KW-1185">Reference proteome</keyword>
<evidence type="ECO:0000259" key="1">
    <source>
        <dbReference type="Pfam" id="PF16242"/>
    </source>
</evidence>
<dbReference type="PANTHER" id="PTHR34818">
    <property type="entry name" value="PROTEIN BLI-3"/>
    <property type="match status" value="1"/>
</dbReference>
<dbReference type="Gene3D" id="2.30.110.10">
    <property type="entry name" value="Electron Transport, Fmn-binding Protein, Chain A"/>
    <property type="match status" value="1"/>
</dbReference>
<evidence type="ECO:0000313" key="3">
    <source>
        <dbReference type="Proteomes" id="UP001082899"/>
    </source>
</evidence>
<sequence>MQEMTLQELARRMSEIDFAMLSTRTEGGAMASRPMSNNGDVDYEGNSFFFSFESARTVSDIRNDANVGLTLTGAKGLLGRPPIFIAIEGTAELIMDKSAFAAHWNKDLDYWFSEGIDTPGIVLIKVRADRIHYWDGNDGGEIAV</sequence>
<evidence type="ECO:0000313" key="2">
    <source>
        <dbReference type="EMBL" id="MCY0387035.1"/>
    </source>
</evidence>
<dbReference type="EMBL" id="JAPMXC010000001">
    <property type="protein sequence ID" value="MCY0387035.1"/>
    <property type="molecule type" value="Genomic_DNA"/>
</dbReference>
<dbReference type="RefSeq" id="WP_267846732.1">
    <property type="nucleotide sequence ID" value="NZ_JAPMXC010000001.1"/>
</dbReference>
<protein>
    <submittedName>
        <fullName evidence="2">Pyridoxamine 5'-phosphate oxidase family protein</fullName>
    </submittedName>
</protein>
<organism evidence="2 3">
    <name type="scientific">Robbsia betulipollinis</name>
    <dbReference type="NCBI Taxonomy" id="2981849"/>
    <lineage>
        <taxon>Bacteria</taxon>
        <taxon>Pseudomonadati</taxon>
        <taxon>Pseudomonadota</taxon>
        <taxon>Betaproteobacteria</taxon>
        <taxon>Burkholderiales</taxon>
        <taxon>Burkholderiaceae</taxon>
        <taxon>Robbsia</taxon>
    </lineage>
</organism>
<dbReference type="InterPro" id="IPR052917">
    <property type="entry name" value="Stress-Dev_Protein"/>
</dbReference>
<dbReference type="Pfam" id="PF16242">
    <property type="entry name" value="Pyrid_ox_like"/>
    <property type="match status" value="1"/>
</dbReference>
<dbReference type="Proteomes" id="UP001082899">
    <property type="component" value="Unassembled WGS sequence"/>
</dbReference>
<comment type="caution">
    <text evidence="2">The sequence shown here is derived from an EMBL/GenBank/DDBJ whole genome shotgun (WGS) entry which is preliminary data.</text>
</comment>
<reference evidence="2" key="1">
    <citation type="submission" date="2022-11" db="EMBL/GenBank/DDBJ databases">
        <title>Robbsia betulipollinis sp. nov., isolated from pollen of birch (Betula pendula).</title>
        <authorList>
            <person name="Shi H."/>
            <person name="Ambika Manirajan B."/>
            <person name="Ratering S."/>
            <person name="Geissler-Plaum R."/>
            <person name="Schnell S."/>
        </authorList>
    </citation>
    <scope>NUCLEOTIDE SEQUENCE</scope>
    <source>
        <strain evidence="2">Bb-Pol-6</strain>
    </source>
</reference>
<gene>
    <name evidence="2" type="ORF">OVY01_07265</name>
</gene>
<dbReference type="InterPro" id="IPR038725">
    <property type="entry name" value="YdaG_split_barrel_FMN-bd"/>
</dbReference>
<dbReference type="InterPro" id="IPR012349">
    <property type="entry name" value="Split_barrel_FMN-bd"/>
</dbReference>
<feature type="domain" description="General stress protein FMN-binding split barrel" evidence="1">
    <location>
        <begin position="6"/>
        <end position="139"/>
    </location>
</feature>
<dbReference type="SUPFAM" id="SSF50475">
    <property type="entry name" value="FMN-binding split barrel"/>
    <property type="match status" value="1"/>
</dbReference>
<name>A0ABT3ZM58_9BURK</name>
<accession>A0ABT3ZM58</accession>
<dbReference type="PANTHER" id="PTHR34818:SF1">
    <property type="entry name" value="PROTEIN BLI-3"/>
    <property type="match status" value="1"/>
</dbReference>